<dbReference type="GeneID" id="39978676"/>
<name>A0A1J4MQT3_9CRYT</name>
<dbReference type="PANTHER" id="PTHR15730:SF5">
    <property type="entry name" value="SI:CH211-210B2.2-RELATED"/>
    <property type="match status" value="1"/>
</dbReference>
<dbReference type="InterPro" id="IPR031161">
    <property type="entry name" value="Peptidase_M60_dom"/>
</dbReference>
<dbReference type="AlphaFoldDB" id="A0A1J4MQT3"/>
<feature type="transmembrane region" description="Helical" evidence="1">
    <location>
        <begin position="929"/>
        <end position="953"/>
    </location>
</feature>
<sequence>MEISPGIWFLVPNNVSDCSKFSIYIPNKKCEDMLRRDDLKIYKCKSIDFVRNLKLGRLNLELGELLNFSEDHINWEKTNDFEIINEDRKYHVVLNINIDNKCNEKLFMLCLGNDDYHIININEIHNDFFDFGLKNHLIKLNVKLIRDFLLKGLNNIELNGTPGQIHCFGERTFGLFCGKNHNRGSFSWCSGISLCGDGAILSFSHESFLLERSGHEVLKVVLKNFFQFKGETKKEKCVGFLGFSDYDSSNFIRNISNDNFIYSRGSLFESVELSNIEKSISNHKLDIIVINGNKEQKKPIHETKLSSKILKSYIFSGNLIIIGLCPWGWEYISGGRLNSHSISNGINKEMGMIFTNEYFCNEENYINIQNSSNCLLSSFYYWKELINSINKGIKNELNIDEYFLMTKDIECHLNMDLKTTEQNKILNLIVELLKKKTYLKLRPPFNMEEGINILNMAIACSRLIENKLDVIGDFQNKKYSFDDFDDWINANQFWKLEDNISDLYLSETYKELNLSTNELCCPVYDIPFEWQNTGVYIKYRKPLKVEFISGNKYCSFPFKSKIHIGSHSDFLRYKEKKILRRIPLINKIYNWNILESSCITIDSPCEGIVYFEYIPNIELSSTIEPLTKLNKDQSYNNIIGMIKFITLNEDEVELTPIYTIDKLKINTCLGDNRRVITDINVWTRIFSKENKKFSNLLPAWIELHGKKIILTIPSRVLYRINCFMVDDLLEFWDRVVDTQNELYYNYKWTKERIVCDTQISDGYMHSGYPILTHLDIVEEHLETGGLLDLKTLKKEGNWGIYHELGHNRQSDYWTFNGTEEVTVNLFTMYSYYKLHPNLYPFNISYVIDQISLGIEYLLEINSEKEVPENMELIFREKWMTNHGIAFCNYLILIILFGWDTFKTVFQVYDRLLEIDKEIIQTQNNEQKMATWIIIFSSVVGVNLKDFFFQWGWWFCMESAKSEIDIQTLCVRIQNHLMNIKKIYVKSEVSKDDIILGYEDLALINGWESWRIDSLEALLDIQY</sequence>
<evidence type="ECO:0000313" key="3">
    <source>
        <dbReference type="EMBL" id="OII75364.1"/>
    </source>
</evidence>
<dbReference type="Proteomes" id="UP000186176">
    <property type="component" value="Unassembled WGS sequence"/>
</dbReference>
<gene>
    <name evidence="3" type="ORF">cubi_01885</name>
</gene>
<reference evidence="3 4" key="1">
    <citation type="submission" date="2016-10" db="EMBL/GenBank/DDBJ databases">
        <title>Reductive evolution of mitochondrial metabolism and differential evolution of invasion-related proteins in Cryptosporidium.</title>
        <authorList>
            <person name="Liu S."/>
            <person name="Roellig D.M."/>
            <person name="Guo Y."/>
            <person name="Li N."/>
            <person name="Frace M.A."/>
            <person name="Tang K."/>
            <person name="Zhang L."/>
            <person name="Feng Y."/>
            <person name="Xiao L."/>
        </authorList>
    </citation>
    <scope>NUCLEOTIDE SEQUENCE [LARGE SCALE GENOMIC DNA]</scope>
    <source>
        <strain evidence="3">39726</strain>
    </source>
</reference>
<proteinExistence type="predicted"/>
<keyword evidence="1" id="KW-0812">Transmembrane</keyword>
<evidence type="ECO:0000313" key="4">
    <source>
        <dbReference type="Proteomes" id="UP000186176"/>
    </source>
</evidence>
<dbReference type="InterPro" id="IPR042279">
    <property type="entry name" value="Pep_M60_3"/>
</dbReference>
<keyword evidence="4" id="KW-1185">Reference proteome</keyword>
<organism evidence="3 4">
    <name type="scientific">Cryptosporidium ubiquitum</name>
    <dbReference type="NCBI Taxonomy" id="857276"/>
    <lineage>
        <taxon>Eukaryota</taxon>
        <taxon>Sar</taxon>
        <taxon>Alveolata</taxon>
        <taxon>Apicomplexa</taxon>
        <taxon>Conoidasida</taxon>
        <taxon>Coccidia</taxon>
        <taxon>Eucoccidiorida</taxon>
        <taxon>Eimeriorina</taxon>
        <taxon>Cryptosporidiidae</taxon>
        <taxon>Cryptosporidium</taxon>
    </lineage>
</organism>
<dbReference type="RefSeq" id="XP_028876371.1">
    <property type="nucleotide sequence ID" value="XM_029018897.1"/>
</dbReference>
<dbReference type="SMART" id="SM01276">
    <property type="entry name" value="M60-like"/>
    <property type="match status" value="1"/>
</dbReference>
<evidence type="ECO:0000259" key="2">
    <source>
        <dbReference type="PROSITE" id="PS51723"/>
    </source>
</evidence>
<dbReference type="PROSITE" id="PS51723">
    <property type="entry name" value="PEPTIDASE_M60"/>
    <property type="match status" value="1"/>
</dbReference>
<dbReference type="OrthoDB" id="10260387at2759"/>
<dbReference type="Gene3D" id="1.10.390.30">
    <property type="entry name" value="Peptidase M60, enhancin-like domain 3"/>
    <property type="match status" value="1"/>
</dbReference>
<dbReference type="PANTHER" id="PTHR15730">
    <property type="entry name" value="EXPERIMENTAL AUTOIMMUNE PROSTATITIS ANTIGEN 2-RELATED"/>
    <property type="match status" value="1"/>
</dbReference>
<accession>A0A1J4MQT3</accession>
<comment type="caution">
    <text evidence="3">The sequence shown here is derived from an EMBL/GenBank/DDBJ whole genome shotgun (WGS) entry which is preliminary data.</text>
</comment>
<keyword evidence="1" id="KW-1133">Transmembrane helix</keyword>
<dbReference type="Gene3D" id="3.40.390.80">
    <property type="entry name" value="Peptidase M60, enhancin-like domain 2"/>
    <property type="match status" value="1"/>
</dbReference>
<dbReference type="Pfam" id="PF13402">
    <property type="entry name" value="Peptidase_M60"/>
    <property type="match status" value="1"/>
</dbReference>
<dbReference type="InterPro" id="IPR051244">
    <property type="entry name" value="TCAF"/>
</dbReference>
<dbReference type="EMBL" id="LRBP01000001">
    <property type="protein sequence ID" value="OII75364.1"/>
    <property type="molecule type" value="Genomic_DNA"/>
</dbReference>
<feature type="domain" description="Peptidase M60" evidence="2">
    <location>
        <begin position="528"/>
        <end position="897"/>
    </location>
</feature>
<keyword evidence="1" id="KW-0472">Membrane</keyword>
<protein>
    <recommendedName>
        <fullName evidence="2">Peptidase M60 domain-containing protein</fullName>
    </recommendedName>
</protein>
<dbReference type="VEuPathDB" id="CryptoDB:cubi_01885"/>
<evidence type="ECO:0000256" key="1">
    <source>
        <dbReference type="SAM" id="Phobius"/>
    </source>
</evidence>